<feature type="transmembrane region" description="Helical" evidence="9">
    <location>
        <begin position="79"/>
        <end position="105"/>
    </location>
</feature>
<comment type="subcellular location">
    <subcellularLocation>
        <location evidence="1 9">Cell membrane</location>
        <topology evidence="1 9">Multi-pass membrane protein</topology>
    </subcellularLocation>
</comment>
<dbReference type="PANTHER" id="PTHR43386">
    <property type="entry name" value="OLIGOPEPTIDE TRANSPORT SYSTEM PERMEASE PROTEIN APPC"/>
    <property type="match status" value="1"/>
</dbReference>
<dbReference type="InterPro" id="IPR000515">
    <property type="entry name" value="MetI-like"/>
</dbReference>
<evidence type="ECO:0000256" key="1">
    <source>
        <dbReference type="ARBA" id="ARBA00004651"/>
    </source>
</evidence>
<reference evidence="10 11" key="1">
    <citation type="submission" date="2019-06" db="EMBL/GenBank/DDBJ databases">
        <title>Complete genome sequence of Ensifer mexicanus ITTG R7 isolated from nodules of Acacia angustissima (Mill.) Kuntze.</title>
        <authorList>
            <person name="Rincon-Rosales R."/>
            <person name="Rogel M.A."/>
            <person name="Guerrero G."/>
            <person name="Rincon-Molina C.I."/>
            <person name="Lopez-Lopez A."/>
            <person name="Martinez-Romero E."/>
        </authorList>
    </citation>
    <scope>NUCLEOTIDE SEQUENCE [LARGE SCALE GENOMIC DNA]</scope>
    <source>
        <strain evidence="10 11">ITTG R7</strain>
        <plasmid evidence="11">pemeittgr7a</plasmid>
    </source>
</reference>
<dbReference type="Pfam" id="PF00528">
    <property type="entry name" value="BPD_transp_1"/>
    <property type="match status" value="1"/>
</dbReference>
<keyword evidence="11" id="KW-1185">Reference proteome</keyword>
<feature type="transmembrane region" description="Helical" evidence="9">
    <location>
        <begin position="246"/>
        <end position="270"/>
    </location>
</feature>
<dbReference type="GO" id="GO:0005886">
    <property type="term" value="C:plasma membrane"/>
    <property type="evidence" value="ECO:0007669"/>
    <property type="project" value="UniProtKB-SubCell"/>
</dbReference>
<evidence type="ECO:0000256" key="8">
    <source>
        <dbReference type="ARBA" id="ARBA00023136"/>
    </source>
</evidence>
<keyword evidence="10" id="KW-0614">Plasmid</keyword>
<geneLocation type="plasmid" evidence="11">
    <name>pemeittgr7a</name>
</geneLocation>
<keyword evidence="6" id="KW-0653">Protein transport</keyword>
<dbReference type="KEGG" id="emx:FKV68_20830"/>
<dbReference type="Proteomes" id="UP000510721">
    <property type="component" value="Plasmid pEmeITTGR7a"/>
</dbReference>
<evidence type="ECO:0000256" key="4">
    <source>
        <dbReference type="ARBA" id="ARBA00022692"/>
    </source>
</evidence>
<name>A0A859QKW9_9HYPH</name>
<evidence type="ECO:0000256" key="2">
    <source>
        <dbReference type="ARBA" id="ARBA00022448"/>
    </source>
</evidence>
<keyword evidence="7 9" id="KW-1133">Transmembrane helix</keyword>
<proteinExistence type="inferred from homology"/>
<feature type="transmembrane region" description="Helical" evidence="9">
    <location>
        <begin position="192"/>
        <end position="219"/>
    </location>
</feature>
<dbReference type="PROSITE" id="PS50928">
    <property type="entry name" value="ABC_TM1"/>
    <property type="match status" value="1"/>
</dbReference>
<keyword evidence="2 9" id="KW-0813">Transport</keyword>
<evidence type="ECO:0000256" key="9">
    <source>
        <dbReference type="RuleBase" id="RU363032"/>
    </source>
</evidence>
<dbReference type="InterPro" id="IPR035906">
    <property type="entry name" value="MetI-like_sf"/>
</dbReference>
<dbReference type="GO" id="GO:0055085">
    <property type="term" value="P:transmembrane transport"/>
    <property type="evidence" value="ECO:0007669"/>
    <property type="project" value="InterPro"/>
</dbReference>
<dbReference type="GO" id="GO:0015031">
    <property type="term" value="P:protein transport"/>
    <property type="evidence" value="ECO:0007669"/>
    <property type="project" value="UniProtKB-KW"/>
</dbReference>
<sequence>MLPIAQAFKRIIRVGWPALALVGIFLLAGIFAPVIAPYDPSAQDLMMSNEGMSWAHLLGTDNLGRDTASRLLMGAQTTLFAVTTVVILALMIGVTIGSIAGFVGGIVDEVIMRFVDFGLSIPSNIVALSVIGVFGPSYGNMIIALTIAWVPSYARLSRATVAATVHQPHIESLWVLGASNTRILCRHLIPTAVAAVLVYASADAGILALTIATLSFLGLGVQPPMAEWGQMLVDALPYIEESPRQVILPGIALTIMVTGFNLLGEGLALAKAPRRLSWKLLRLRREVVAKEVNA</sequence>
<comment type="similarity">
    <text evidence="9">Belongs to the binding-protein-dependent transport system permease family.</text>
</comment>
<protein>
    <submittedName>
        <fullName evidence="10">ABC transporter permease subunit</fullName>
    </submittedName>
</protein>
<dbReference type="GO" id="GO:0015833">
    <property type="term" value="P:peptide transport"/>
    <property type="evidence" value="ECO:0007669"/>
    <property type="project" value="UniProtKB-KW"/>
</dbReference>
<keyword evidence="3" id="KW-1003">Cell membrane</keyword>
<dbReference type="SUPFAM" id="SSF161098">
    <property type="entry name" value="MetI-like"/>
    <property type="match status" value="1"/>
</dbReference>
<dbReference type="InterPro" id="IPR025966">
    <property type="entry name" value="OppC_N"/>
</dbReference>
<dbReference type="CDD" id="cd06261">
    <property type="entry name" value="TM_PBP2"/>
    <property type="match status" value="1"/>
</dbReference>
<evidence type="ECO:0000256" key="5">
    <source>
        <dbReference type="ARBA" id="ARBA00022856"/>
    </source>
</evidence>
<dbReference type="Gene3D" id="1.10.3720.10">
    <property type="entry name" value="MetI-like"/>
    <property type="match status" value="1"/>
</dbReference>
<keyword evidence="5" id="KW-0571">Peptide transport</keyword>
<keyword evidence="4 9" id="KW-0812">Transmembrane</keyword>
<keyword evidence="8 9" id="KW-0472">Membrane</keyword>
<gene>
    <name evidence="10" type="ORF">FKV68_20830</name>
</gene>
<evidence type="ECO:0000256" key="7">
    <source>
        <dbReference type="ARBA" id="ARBA00022989"/>
    </source>
</evidence>
<dbReference type="RefSeq" id="WP_180941819.1">
    <property type="nucleotide sequence ID" value="NZ_CP041239.1"/>
</dbReference>
<dbReference type="AlphaFoldDB" id="A0A859QKW9"/>
<organism evidence="10 11">
    <name type="scientific">Sinorhizobium mexicanum</name>
    <dbReference type="NCBI Taxonomy" id="375549"/>
    <lineage>
        <taxon>Bacteria</taxon>
        <taxon>Pseudomonadati</taxon>
        <taxon>Pseudomonadota</taxon>
        <taxon>Alphaproteobacteria</taxon>
        <taxon>Hyphomicrobiales</taxon>
        <taxon>Rhizobiaceae</taxon>
        <taxon>Sinorhizobium/Ensifer group</taxon>
        <taxon>Sinorhizobium</taxon>
    </lineage>
</organism>
<dbReference type="InterPro" id="IPR050366">
    <property type="entry name" value="BP-dependent_transpt_permease"/>
</dbReference>
<dbReference type="Pfam" id="PF12911">
    <property type="entry name" value="OppC_N"/>
    <property type="match status" value="1"/>
</dbReference>
<feature type="transmembrane region" description="Helical" evidence="9">
    <location>
        <begin position="125"/>
        <end position="150"/>
    </location>
</feature>
<evidence type="ECO:0000256" key="3">
    <source>
        <dbReference type="ARBA" id="ARBA00022475"/>
    </source>
</evidence>
<evidence type="ECO:0000313" key="11">
    <source>
        <dbReference type="Proteomes" id="UP000510721"/>
    </source>
</evidence>
<feature type="transmembrane region" description="Helical" evidence="9">
    <location>
        <begin position="16"/>
        <end position="38"/>
    </location>
</feature>
<dbReference type="PANTHER" id="PTHR43386:SF1">
    <property type="entry name" value="D,D-DIPEPTIDE TRANSPORT SYSTEM PERMEASE PROTEIN DDPC-RELATED"/>
    <property type="match status" value="1"/>
</dbReference>
<dbReference type="EMBL" id="CP041239">
    <property type="protein sequence ID" value="QLL63935.1"/>
    <property type="molecule type" value="Genomic_DNA"/>
</dbReference>
<accession>A0A859QKW9</accession>
<evidence type="ECO:0000313" key="10">
    <source>
        <dbReference type="EMBL" id="QLL63935.1"/>
    </source>
</evidence>
<evidence type="ECO:0000256" key="6">
    <source>
        <dbReference type="ARBA" id="ARBA00022927"/>
    </source>
</evidence>